<proteinExistence type="predicted"/>
<gene>
    <name evidence="1" type="ORF">F383_02043</name>
</gene>
<evidence type="ECO:0000313" key="2">
    <source>
        <dbReference type="Proteomes" id="UP000032142"/>
    </source>
</evidence>
<sequence>MSWAFPHELDTQLCEPYELDTRLCARPCRFRNLLSKHAKKHNF</sequence>
<protein>
    <submittedName>
        <fullName evidence="1">Uncharacterized protein</fullName>
    </submittedName>
</protein>
<dbReference type="EMBL" id="KN457328">
    <property type="protein sequence ID" value="KHG30492.1"/>
    <property type="molecule type" value="Genomic_DNA"/>
</dbReference>
<organism evidence="1 2">
    <name type="scientific">Gossypium arboreum</name>
    <name type="common">Tree cotton</name>
    <name type="synonym">Gossypium nanking</name>
    <dbReference type="NCBI Taxonomy" id="29729"/>
    <lineage>
        <taxon>Eukaryota</taxon>
        <taxon>Viridiplantae</taxon>
        <taxon>Streptophyta</taxon>
        <taxon>Embryophyta</taxon>
        <taxon>Tracheophyta</taxon>
        <taxon>Spermatophyta</taxon>
        <taxon>Magnoliopsida</taxon>
        <taxon>eudicotyledons</taxon>
        <taxon>Gunneridae</taxon>
        <taxon>Pentapetalae</taxon>
        <taxon>rosids</taxon>
        <taxon>malvids</taxon>
        <taxon>Malvales</taxon>
        <taxon>Malvaceae</taxon>
        <taxon>Malvoideae</taxon>
        <taxon>Gossypium</taxon>
    </lineage>
</organism>
<name>A0A0B0Q006_GOSAR</name>
<dbReference type="AlphaFoldDB" id="A0A0B0Q006"/>
<dbReference type="Proteomes" id="UP000032142">
    <property type="component" value="Unassembled WGS sequence"/>
</dbReference>
<keyword evidence="2" id="KW-1185">Reference proteome</keyword>
<evidence type="ECO:0000313" key="1">
    <source>
        <dbReference type="EMBL" id="KHG30492.1"/>
    </source>
</evidence>
<accession>A0A0B0Q006</accession>
<reference evidence="2" key="1">
    <citation type="submission" date="2014-09" db="EMBL/GenBank/DDBJ databases">
        <authorList>
            <person name="Mudge J."/>
            <person name="Ramaraj T."/>
            <person name="Lindquist I.E."/>
            <person name="Bharti A.K."/>
            <person name="Sundararajan A."/>
            <person name="Cameron C.T."/>
            <person name="Woodward J.E."/>
            <person name="May G.D."/>
            <person name="Brubaker C."/>
            <person name="Broadhvest J."/>
            <person name="Wilkins T.A."/>
        </authorList>
    </citation>
    <scope>NUCLEOTIDE SEQUENCE</scope>
    <source>
        <strain evidence="2">cv. AKA8401</strain>
    </source>
</reference>